<sequence length="602" mass="61498">MRPIFTYLLIFLSGAISAQTISTVAGNGTWTCSGIGGGPASAAAVGQLYATTTDASGNIYIAASSCSKVLKIDPSGTITTYAGSGTSWVSGDGGPATAAEIGIPTSLAMDKFGNLFISDNSNSVIRKVNPAGIISTVAGDAMVIGGGYAGDGGPATASLLMWPEGIAVDTFGNLYVADNGNNMIRRISTTGIITRVAGTGSLTYSGDGGMALAAGLSTPRGIAVDVSGNIYVSDNMNHRVRKISAGGIITCLAGSGTMGYSGDGGPATAAEMKFPRGLAVDKYGNVYVADCANNAIRKIDGSNTITTFAGAGTPGHSGDGGSAFAAEINHPYDIAVDKNGYKYIAELNGAYLRKVDTCLPIVVSAITGDTSLCLGDVETLETLTTGGTWSISDPAVATIDASGTVSAVARGTATVTYAKDNGCATTLRIRNIVVGPFAGSIHRWSVVVGPSGVDTFAYATLSTAGAPGGTWGLTNTTVASISSWGNITPIVFFTADTAFYTITDSCGTETAYYPFYLRPEPVGLAWQANAENSTTLYPNPVTATLHISSPVRIGRMVIVNMPGKVVYETEGGSEMSIDVSTLPPGVYIVKGEGIPVRRFVKQ</sequence>
<dbReference type="InterPro" id="IPR056822">
    <property type="entry name" value="TEN_NHL"/>
</dbReference>
<name>A0ABP8NFS1_9BACT</name>
<dbReference type="NCBIfam" id="TIGR04183">
    <property type="entry name" value="Por_Secre_tail"/>
    <property type="match status" value="1"/>
</dbReference>
<feature type="signal peptide" evidence="3">
    <location>
        <begin position="1"/>
        <end position="18"/>
    </location>
</feature>
<evidence type="ECO:0000313" key="7">
    <source>
        <dbReference type="EMBL" id="GAA4465092.1"/>
    </source>
</evidence>
<dbReference type="CDD" id="cd14953">
    <property type="entry name" value="NHL_like_1"/>
    <property type="match status" value="1"/>
</dbReference>
<dbReference type="InterPro" id="IPR011042">
    <property type="entry name" value="6-blade_b-propeller_TolB-like"/>
</dbReference>
<organism evidence="7 8">
    <name type="scientific">Nemorincola caseinilytica</name>
    <dbReference type="NCBI Taxonomy" id="2054315"/>
    <lineage>
        <taxon>Bacteria</taxon>
        <taxon>Pseudomonadati</taxon>
        <taxon>Bacteroidota</taxon>
        <taxon>Chitinophagia</taxon>
        <taxon>Chitinophagales</taxon>
        <taxon>Chitinophagaceae</taxon>
        <taxon>Nemorincola</taxon>
    </lineage>
</organism>
<dbReference type="InterPro" id="IPR026444">
    <property type="entry name" value="Secre_tail"/>
</dbReference>
<dbReference type="PANTHER" id="PTHR13833:SF71">
    <property type="entry name" value="NHL DOMAIN-CONTAINING PROTEIN"/>
    <property type="match status" value="1"/>
</dbReference>
<evidence type="ECO:0000256" key="3">
    <source>
        <dbReference type="SAM" id="SignalP"/>
    </source>
</evidence>
<dbReference type="PANTHER" id="PTHR13833">
    <property type="match status" value="1"/>
</dbReference>
<dbReference type="Pfam" id="PF18962">
    <property type="entry name" value="Por_Secre_tail"/>
    <property type="match status" value="1"/>
</dbReference>
<dbReference type="InterPro" id="IPR003343">
    <property type="entry name" value="Big_2"/>
</dbReference>
<evidence type="ECO:0008006" key="9">
    <source>
        <dbReference type="Google" id="ProtNLM"/>
    </source>
</evidence>
<dbReference type="SUPFAM" id="SSF49373">
    <property type="entry name" value="Invasin/intimin cell-adhesion fragments"/>
    <property type="match status" value="1"/>
</dbReference>
<dbReference type="RefSeq" id="WP_345081466.1">
    <property type="nucleotide sequence ID" value="NZ_BAABFA010000010.1"/>
</dbReference>
<evidence type="ECO:0000259" key="6">
    <source>
        <dbReference type="Pfam" id="PF25021"/>
    </source>
</evidence>
<feature type="domain" description="Teneurin NHL" evidence="6">
    <location>
        <begin position="261"/>
        <end position="310"/>
    </location>
</feature>
<dbReference type="Pfam" id="PF02368">
    <property type="entry name" value="Big_2"/>
    <property type="match status" value="1"/>
</dbReference>
<feature type="chain" id="PRO_5046926524" description="T9SS C-terminal target domain-containing protein" evidence="3">
    <location>
        <begin position="19"/>
        <end position="602"/>
    </location>
</feature>
<keyword evidence="1" id="KW-0677">Repeat</keyword>
<dbReference type="InterPro" id="IPR001258">
    <property type="entry name" value="NHL_repeat"/>
</dbReference>
<keyword evidence="8" id="KW-1185">Reference proteome</keyword>
<dbReference type="InterPro" id="IPR008964">
    <property type="entry name" value="Invasin/intimin_cell_adhesion"/>
</dbReference>
<feature type="domain" description="Secretion system C-terminal sorting" evidence="5">
    <location>
        <begin position="536"/>
        <end position="590"/>
    </location>
</feature>
<keyword evidence="3" id="KW-0732">Signal</keyword>
<dbReference type="Pfam" id="PF25021">
    <property type="entry name" value="TEN_NHL"/>
    <property type="match status" value="3"/>
</dbReference>
<dbReference type="SUPFAM" id="SSF101898">
    <property type="entry name" value="NHL repeat"/>
    <property type="match status" value="1"/>
</dbReference>
<evidence type="ECO:0000256" key="1">
    <source>
        <dbReference type="ARBA" id="ARBA00022737"/>
    </source>
</evidence>
<protein>
    <recommendedName>
        <fullName evidence="9">T9SS C-terminal target domain-containing protein</fullName>
    </recommendedName>
</protein>
<feature type="domain" description="Teneurin NHL" evidence="6">
    <location>
        <begin position="149"/>
        <end position="203"/>
    </location>
</feature>
<feature type="domain" description="Teneurin NHL" evidence="6">
    <location>
        <begin position="205"/>
        <end position="256"/>
    </location>
</feature>
<dbReference type="PROSITE" id="PS51125">
    <property type="entry name" value="NHL"/>
    <property type="match status" value="2"/>
</dbReference>
<dbReference type="Gene3D" id="2.120.10.30">
    <property type="entry name" value="TolB, C-terminal domain"/>
    <property type="match status" value="3"/>
</dbReference>
<evidence type="ECO:0000313" key="8">
    <source>
        <dbReference type="Proteomes" id="UP001500067"/>
    </source>
</evidence>
<accession>A0ABP8NFS1</accession>
<feature type="repeat" description="NHL" evidence="2">
    <location>
        <begin position="216"/>
        <end position="246"/>
    </location>
</feature>
<dbReference type="Gene3D" id="2.60.40.1080">
    <property type="match status" value="1"/>
</dbReference>
<feature type="domain" description="BIG2" evidence="4">
    <location>
        <begin position="387"/>
        <end position="422"/>
    </location>
</feature>
<comment type="caution">
    <text evidence="7">The sequence shown here is derived from an EMBL/GenBank/DDBJ whole genome shotgun (WGS) entry which is preliminary data.</text>
</comment>
<reference evidence="8" key="1">
    <citation type="journal article" date="2019" name="Int. J. Syst. Evol. Microbiol.">
        <title>The Global Catalogue of Microorganisms (GCM) 10K type strain sequencing project: providing services to taxonomists for standard genome sequencing and annotation.</title>
        <authorList>
            <consortium name="The Broad Institute Genomics Platform"/>
            <consortium name="The Broad Institute Genome Sequencing Center for Infectious Disease"/>
            <person name="Wu L."/>
            <person name="Ma J."/>
        </authorList>
    </citation>
    <scope>NUCLEOTIDE SEQUENCE [LARGE SCALE GENOMIC DNA]</scope>
    <source>
        <strain evidence="8">JCM 32105</strain>
    </source>
</reference>
<dbReference type="Proteomes" id="UP001500067">
    <property type="component" value="Unassembled WGS sequence"/>
</dbReference>
<feature type="repeat" description="NHL" evidence="2">
    <location>
        <begin position="266"/>
        <end position="302"/>
    </location>
</feature>
<evidence type="ECO:0000256" key="2">
    <source>
        <dbReference type="PROSITE-ProRule" id="PRU00504"/>
    </source>
</evidence>
<dbReference type="EMBL" id="BAABFA010000010">
    <property type="protein sequence ID" value="GAA4465092.1"/>
    <property type="molecule type" value="Genomic_DNA"/>
</dbReference>
<gene>
    <name evidence="7" type="ORF">GCM10023093_16700</name>
</gene>
<evidence type="ECO:0000259" key="5">
    <source>
        <dbReference type="Pfam" id="PF18962"/>
    </source>
</evidence>
<evidence type="ECO:0000259" key="4">
    <source>
        <dbReference type="Pfam" id="PF02368"/>
    </source>
</evidence>
<proteinExistence type="predicted"/>